<feature type="coiled-coil region" evidence="5">
    <location>
        <begin position="80"/>
        <end position="114"/>
    </location>
</feature>
<comment type="caution">
    <text evidence="6">The sequence shown here is derived from an EMBL/GenBank/DDBJ whole genome shotgun (WGS) entry which is preliminary data.</text>
</comment>
<dbReference type="AlphaFoldDB" id="A0AAV8UFV3"/>
<dbReference type="Proteomes" id="UP001159364">
    <property type="component" value="Linkage Group LG08"/>
</dbReference>
<gene>
    <name evidence="6" type="ORF">K2173_025016</name>
</gene>
<keyword evidence="5" id="KW-0175">Coiled coil</keyword>
<keyword evidence="3" id="KW-0493">Microtubule</keyword>
<dbReference type="Gene3D" id="1.20.58.1520">
    <property type="match status" value="1"/>
</dbReference>
<dbReference type="PANTHER" id="PTHR19321:SF47">
    <property type="entry name" value="PUTATIVE-RELATED"/>
    <property type="match status" value="1"/>
</dbReference>
<evidence type="ECO:0000256" key="5">
    <source>
        <dbReference type="SAM" id="Coils"/>
    </source>
</evidence>
<keyword evidence="7" id="KW-1185">Reference proteome</keyword>
<evidence type="ECO:0000256" key="4">
    <source>
        <dbReference type="ARBA" id="ARBA00023212"/>
    </source>
</evidence>
<dbReference type="PANTHER" id="PTHR19321">
    <property type="entry name" value="PROTEIN REGULATOR OF CYTOKINESIS 1 PRC1-RELATED"/>
    <property type="match status" value="1"/>
</dbReference>
<protein>
    <submittedName>
        <fullName evidence="6">Uncharacterized protein</fullName>
    </submittedName>
</protein>
<sequence>MNNYTDQSVETTCGFLLLELQVLSVSVLFSLRLCDVFMCLVFREFRYDVNCCWNQKIWDEVGEIDIQRDKMLFEIEQECLEIYRRRVDDARRCKSELEQSIELAKNEIEKIHCALGEETSNDVEHVSRSLKEEFSRVVPRLEEMRKRKAERRKQFVDVAERLESIWTEIFGSARDSPYKMAVDENDLSSEKLEELDQNLEELQQEKNNRLKEISSYLDTIKSLCVVLGIDFKHTIRKIHPTLDDSGIKDIRDDTMKMLIVVIQRLKEVKIQRMHKLQDLVTVMLELWKLMDTPVQEQQRFQTLVSYSAASEPEINKYNILSADMIKQVEEEVARLEQLKSSKVKELVLKRRVELENMCRKTHIATEALIRAKYSIEELESKPLDPMLMLERIEFEIAEVKAEIFSRKEVLEKVEKWLAACEEERWLEEYNSDENRYNAGRGAHLILKRAERARAMVNKIPAMVEALSSKIRTWEKERGNPFLYDGEQLLVRLEEYSKIRRAKEQARLKQRDQKRLQVQMIAEQEALFGSKPSPCGNKISRISTVAANDRKLSLGGAVLRNLKVEKSTPQVKLDRKVDLLKNNQLHGGFTSQSSGRRNSETADHLAKKKFSTAVKALKKEPHLIRKPLSPVPLTVSSQANVAKCLEDQKNAVIGKSGTRVSCNKSPYRTPERPITVLDEENRTPKTLPFLVPKTPSTVSAPMLMVTTPATPYVSSSTKIVKTIMEQVEYSFEELRAGFVCAS</sequence>
<comment type="similarity">
    <text evidence="2">Belongs to the MAP65/ASE1 family.</text>
</comment>
<dbReference type="GO" id="GO:0005874">
    <property type="term" value="C:microtubule"/>
    <property type="evidence" value="ECO:0007669"/>
    <property type="project" value="UniProtKB-KW"/>
</dbReference>
<dbReference type="GO" id="GO:0005819">
    <property type="term" value="C:spindle"/>
    <property type="evidence" value="ECO:0007669"/>
    <property type="project" value="TreeGrafter"/>
</dbReference>
<dbReference type="Pfam" id="PF03999">
    <property type="entry name" value="MAP65_ASE1"/>
    <property type="match status" value="1"/>
</dbReference>
<name>A0AAV8UFV3_9ROSI</name>
<keyword evidence="4" id="KW-0206">Cytoskeleton</keyword>
<evidence type="ECO:0000256" key="3">
    <source>
        <dbReference type="ARBA" id="ARBA00022701"/>
    </source>
</evidence>
<evidence type="ECO:0000313" key="6">
    <source>
        <dbReference type="EMBL" id="KAJ8900376.1"/>
    </source>
</evidence>
<dbReference type="GO" id="GO:0008017">
    <property type="term" value="F:microtubule binding"/>
    <property type="evidence" value="ECO:0007669"/>
    <property type="project" value="InterPro"/>
</dbReference>
<dbReference type="GO" id="GO:0000226">
    <property type="term" value="P:microtubule cytoskeleton organization"/>
    <property type="evidence" value="ECO:0007669"/>
    <property type="project" value="InterPro"/>
</dbReference>
<proteinExistence type="inferred from homology"/>
<organism evidence="6 7">
    <name type="scientific">Erythroxylum novogranatense</name>
    <dbReference type="NCBI Taxonomy" id="1862640"/>
    <lineage>
        <taxon>Eukaryota</taxon>
        <taxon>Viridiplantae</taxon>
        <taxon>Streptophyta</taxon>
        <taxon>Embryophyta</taxon>
        <taxon>Tracheophyta</taxon>
        <taxon>Spermatophyta</taxon>
        <taxon>Magnoliopsida</taxon>
        <taxon>eudicotyledons</taxon>
        <taxon>Gunneridae</taxon>
        <taxon>Pentapetalae</taxon>
        <taxon>rosids</taxon>
        <taxon>fabids</taxon>
        <taxon>Malpighiales</taxon>
        <taxon>Erythroxylaceae</taxon>
        <taxon>Erythroxylum</taxon>
    </lineage>
</organism>
<dbReference type="EMBL" id="JAIWQS010000008">
    <property type="protein sequence ID" value="KAJ8900376.1"/>
    <property type="molecule type" value="Genomic_DNA"/>
</dbReference>
<dbReference type="GO" id="GO:0005737">
    <property type="term" value="C:cytoplasm"/>
    <property type="evidence" value="ECO:0007669"/>
    <property type="project" value="TreeGrafter"/>
</dbReference>
<feature type="coiled-coil region" evidence="5">
    <location>
        <begin position="185"/>
        <end position="219"/>
    </location>
</feature>
<comment type="subcellular location">
    <subcellularLocation>
        <location evidence="1">Cytoplasm</location>
        <location evidence="1">Cytoskeleton</location>
    </subcellularLocation>
</comment>
<keyword evidence="4" id="KW-0963">Cytoplasm</keyword>
<accession>A0AAV8UFV3</accession>
<reference evidence="6 7" key="1">
    <citation type="submission" date="2021-09" db="EMBL/GenBank/DDBJ databases">
        <title>Genomic insights and catalytic innovation underlie evolution of tropane alkaloids biosynthesis.</title>
        <authorList>
            <person name="Wang Y.-J."/>
            <person name="Tian T."/>
            <person name="Huang J.-P."/>
            <person name="Huang S.-X."/>
        </authorList>
    </citation>
    <scope>NUCLEOTIDE SEQUENCE [LARGE SCALE GENOMIC DNA]</scope>
    <source>
        <strain evidence="6">KIB-2018</strain>
        <tissue evidence="6">Leaf</tissue>
    </source>
</reference>
<evidence type="ECO:0000313" key="7">
    <source>
        <dbReference type="Proteomes" id="UP001159364"/>
    </source>
</evidence>
<dbReference type="InterPro" id="IPR007145">
    <property type="entry name" value="MAP65_Ase1_PRC1"/>
</dbReference>
<evidence type="ECO:0000256" key="1">
    <source>
        <dbReference type="ARBA" id="ARBA00004245"/>
    </source>
</evidence>
<evidence type="ECO:0000256" key="2">
    <source>
        <dbReference type="ARBA" id="ARBA00006187"/>
    </source>
</evidence>